<comment type="caution">
    <text evidence="6">The sequence shown here is derived from an EMBL/GenBank/DDBJ whole genome shotgun (WGS) entry which is preliminary data.</text>
</comment>
<dbReference type="Gene3D" id="1.20.120.550">
    <property type="entry name" value="Membrane associated eicosanoid/glutathione metabolism-like domain"/>
    <property type="match status" value="1"/>
</dbReference>
<dbReference type="SUPFAM" id="SSF161084">
    <property type="entry name" value="MAPEG domain-like"/>
    <property type="match status" value="1"/>
</dbReference>
<evidence type="ECO:0000313" key="6">
    <source>
        <dbReference type="EMBL" id="GLX76868.1"/>
    </source>
</evidence>
<evidence type="ECO:0000256" key="3">
    <source>
        <dbReference type="ARBA" id="ARBA00022989"/>
    </source>
</evidence>
<keyword evidence="4 5" id="KW-0472">Membrane</keyword>
<sequence length="143" mass="16188">MEAIAILQPVFVVALLTVVITFRMYITRVSTMKKLRIHPQKAQDTSHLKALLPDEVNRVANNYNHLFEQPTLFYVVCLAIALLGHVDSFFVICAWLYAGLRIAHSIVQVTVDFVLARFSLFVLSWLVLAAMIIKESLAVFTLI</sequence>
<dbReference type="Pfam" id="PF01124">
    <property type="entry name" value="MAPEG"/>
    <property type="match status" value="1"/>
</dbReference>
<feature type="transmembrane region" description="Helical" evidence="5">
    <location>
        <begin position="6"/>
        <end position="26"/>
    </location>
</feature>
<keyword evidence="2 5" id="KW-0812">Transmembrane</keyword>
<keyword evidence="7" id="KW-1185">Reference proteome</keyword>
<gene>
    <name evidence="6" type="ORF">tinsulaeT_02080</name>
</gene>
<dbReference type="RefSeq" id="WP_284242656.1">
    <property type="nucleotide sequence ID" value="NZ_BSST01000001.1"/>
</dbReference>
<dbReference type="Proteomes" id="UP001157186">
    <property type="component" value="Unassembled WGS sequence"/>
</dbReference>
<keyword evidence="3 5" id="KW-1133">Transmembrane helix</keyword>
<name>A0ABQ6GLH8_9GAMM</name>
<evidence type="ECO:0000256" key="4">
    <source>
        <dbReference type="ARBA" id="ARBA00023136"/>
    </source>
</evidence>
<feature type="transmembrane region" description="Helical" evidence="5">
    <location>
        <begin position="118"/>
        <end position="142"/>
    </location>
</feature>
<evidence type="ECO:0000256" key="5">
    <source>
        <dbReference type="SAM" id="Phobius"/>
    </source>
</evidence>
<protein>
    <submittedName>
        <fullName evidence="6">Membrane protein</fullName>
    </submittedName>
</protein>
<reference evidence="6 7" key="1">
    <citation type="submission" date="2023-03" db="EMBL/GenBank/DDBJ databases">
        <title>Draft genome sequence of Thalassotalea insulae KCTC 62186T.</title>
        <authorList>
            <person name="Sawabe T."/>
        </authorList>
    </citation>
    <scope>NUCLEOTIDE SEQUENCE [LARGE SCALE GENOMIC DNA]</scope>
    <source>
        <strain evidence="6 7">KCTC 62186</strain>
    </source>
</reference>
<evidence type="ECO:0000256" key="1">
    <source>
        <dbReference type="ARBA" id="ARBA00004370"/>
    </source>
</evidence>
<dbReference type="InterPro" id="IPR023352">
    <property type="entry name" value="MAPEG-like_dom_sf"/>
</dbReference>
<evidence type="ECO:0000313" key="7">
    <source>
        <dbReference type="Proteomes" id="UP001157186"/>
    </source>
</evidence>
<organism evidence="6 7">
    <name type="scientific">Thalassotalea insulae</name>
    <dbReference type="NCBI Taxonomy" id="2056778"/>
    <lineage>
        <taxon>Bacteria</taxon>
        <taxon>Pseudomonadati</taxon>
        <taxon>Pseudomonadota</taxon>
        <taxon>Gammaproteobacteria</taxon>
        <taxon>Alteromonadales</taxon>
        <taxon>Colwelliaceae</taxon>
        <taxon>Thalassotalea</taxon>
    </lineage>
</organism>
<feature type="transmembrane region" description="Helical" evidence="5">
    <location>
        <begin position="72"/>
        <end position="98"/>
    </location>
</feature>
<proteinExistence type="predicted"/>
<evidence type="ECO:0000256" key="2">
    <source>
        <dbReference type="ARBA" id="ARBA00022692"/>
    </source>
</evidence>
<comment type="subcellular location">
    <subcellularLocation>
        <location evidence="1">Membrane</location>
    </subcellularLocation>
</comment>
<accession>A0ABQ6GLH8</accession>
<dbReference type="EMBL" id="BSST01000001">
    <property type="protein sequence ID" value="GLX76868.1"/>
    <property type="molecule type" value="Genomic_DNA"/>
</dbReference>
<dbReference type="InterPro" id="IPR001129">
    <property type="entry name" value="Membr-assoc_MAPEG"/>
</dbReference>